<feature type="compositionally biased region" description="Low complexity" evidence="1">
    <location>
        <begin position="379"/>
        <end position="389"/>
    </location>
</feature>
<dbReference type="SUPFAM" id="SSF51905">
    <property type="entry name" value="FAD/NAD(P)-binding domain"/>
    <property type="match status" value="2"/>
</dbReference>
<dbReference type="VEuPathDB" id="FungiDB:MSYG_3970"/>
<dbReference type="AlphaFoldDB" id="A0A1M8AB12"/>
<gene>
    <name evidence="2" type="ORF">MSYG_3970</name>
</gene>
<dbReference type="PANTHER" id="PTHR38663">
    <property type="match status" value="1"/>
</dbReference>
<dbReference type="EMBL" id="LT671827">
    <property type="protein sequence ID" value="SHO79620.1"/>
    <property type="molecule type" value="Genomic_DNA"/>
</dbReference>
<dbReference type="OMA" id="ACHSMQI"/>
<feature type="region of interest" description="Disordered" evidence="1">
    <location>
        <begin position="377"/>
        <end position="399"/>
    </location>
</feature>
<evidence type="ECO:0000256" key="1">
    <source>
        <dbReference type="SAM" id="MobiDB-lite"/>
    </source>
</evidence>
<dbReference type="InterPro" id="IPR036188">
    <property type="entry name" value="FAD/NAD-bd_sf"/>
</dbReference>
<organism evidence="2 3">
    <name type="scientific">Malassezia sympodialis (strain ATCC 42132)</name>
    <name type="common">Atopic eczema-associated yeast</name>
    <dbReference type="NCBI Taxonomy" id="1230383"/>
    <lineage>
        <taxon>Eukaryota</taxon>
        <taxon>Fungi</taxon>
        <taxon>Dikarya</taxon>
        <taxon>Basidiomycota</taxon>
        <taxon>Ustilaginomycotina</taxon>
        <taxon>Malasseziomycetes</taxon>
        <taxon>Malasseziales</taxon>
        <taxon>Malasseziaceae</taxon>
        <taxon>Malassezia</taxon>
    </lineage>
</organism>
<dbReference type="Gene3D" id="3.50.50.60">
    <property type="entry name" value="FAD/NAD(P)-binding domain"/>
    <property type="match status" value="1"/>
</dbReference>
<reference evidence="3" key="1">
    <citation type="journal article" date="2017" name="Nucleic Acids Res.">
        <title>Proteogenomics produces comprehensive and highly accurate protein-coding gene annotation in a complete genome assembly of Malassezia sympodialis.</title>
        <authorList>
            <person name="Zhu Y."/>
            <person name="Engstroem P.G."/>
            <person name="Tellgren-Roth C."/>
            <person name="Baudo C.D."/>
            <person name="Kennell J.C."/>
            <person name="Sun S."/>
            <person name="Billmyre R.B."/>
            <person name="Schroeder M.S."/>
            <person name="Andersson A."/>
            <person name="Holm T."/>
            <person name="Sigurgeirsson B."/>
            <person name="Wu G."/>
            <person name="Sankaranarayanan S.R."/>
            <person name="Siddharthan R."/>
            <person name="Sanyal K."/>
            <person name="Lundeberg J."/>
            <person name="Nystedt B."/>
            <person name="Boekhout T."/>
            <person name="Dawson T.L. Jr."/>
            <person name="Heitman J."/>
            <person name="Scheynius A."/>
            <person name="Lehtioe J."/>
        </authorList>
    </citation>
    <scope>NUCLEOTIDE SEQUENCE [LARGE SCALE GENOMIC DNA]</scope>
    <source>
        <strain evidence="3">ATCC 42132</strain>
    </source>
</reference>
<protein>
    <submittedName>
        <fullName evidence="2">Uncharacterized protein</fullName>
    </submittedName>
</protein>
<proteinExistence type="predicted"/>
<dbReference type="OrthoDB" id="76038at2759"/>
<accession>A0A1M8AB12</accession>
<dbReference type="PANTHER" id="PTHR38663:SF1">
    <property type="entry name" value="L-ORNITHINE N(5)-MONOOXYGENASE"/>
    <property type="match status" value="1"/>
</dbReference>
<evidence type="ECO:0000313" key="3">
    <source>
        <dbReference type="Proteomes" id="UP000186303"/>
    </source>
</evidence>
<name>A0A1M8AB12_MALS4</name>
<keyword evidence="3" id="KW-1185">Reference proteome</keyword>
<dbReference type="Proteomes" id="UP000186303">
    <property type="component" value="Chromosome 7"/>
</dbReference>
<evidence type="ECO:0000313" key="2">
    <source>
        <dbReference type="EMBL" id="SHO79620.1"/>
    </source>
</evidence>
<sequence length="706" mass="79145">MASWSRRCTKDIAQEFQPFEIQQLYDRKGNPIILSKKQYFDIVVIGSGPAALTFVTRILEDRPAAIYLEDERKYLHWLKRQTQSAPTLQTRKPGRSSDRVIKGLNSKTKGRTRTQKLSILILDKLGDGWLGQWHRNFSALEIPYLRSPMFFHPDPADLDGLLEYAVQTGHAKSGPFTYLSETMGRKPSFGRRRSAKSAVPERPDLLEVPGVVGKEVSKHKFKQARLKKHAQLVTNLGPIVNERDRRDYQNPSTPLFRDFTNHLVERYQIEPERNAEGAVRALSDWLDDINSSQRPTATLLQAEVTNLDYGRLQVASFDESSEDIEGFSIETQDGCVIGARYVVSAIGYGGRPQVPEWLQDTYRSNSQSKFSRTESYSFSYSDDSQGQHSQDSKDESTYEKPTLGLRPCCASYGEGWAHSSAICNPAFDFPNATLNAHMKTGQSTTVVIIGGGLSSAQLCDLCVRKGFTKVILLLRGFFKVKPFDFSIDWVGKYANVNKMQFWQSDNAQERMNMINEGRNGGSINPPYSKVLLQHARNGVLEIKTHTEVDSATWDSHTQKWTLIFHRKDCLDNETRFMNNKQAPGTYVSCEADFLISSTGSQVGFSTLPFMQTLSKKLAVPEVCGIPIVNEDLQYGSLPLYVVGTYSAIQIGPTAYNLGGIREGADRVAAKLNQLAGGSSDELEPSADAVSQYDYFSYHFLPLDSSE</sequence>